<evidence type="ECO:0000313" key="3">
    <source>
        <dbReference type="Proteomes" id="UP001187192"/>
    </source>
</evidence>
<proteinExistence type="predicted"/>
<accession>A0AA88CJH2</accession>
<dbReference type="Proteomes" id="UP001187192">
    <property type="component" value="Unassembled WGS sequence"/>
</dbReference>
<keyword evidence="3" id="KW-1185">Reference proteome</keyword>
<reference evidence="2" key="1">
    <citation type="submission" date="2023-07" db="EMBL/GenBank/DDBJ databases">
        <title>draft genome sequence of fig (Ficus carica).</title>
        <authorList>
            <person name="Takahashi T."/>
            <person name="Nishimura K."/>
        </authorList>
    </citation>
    <scope>NUCLEOTIDE SEQUENCE</scope>
</reference>
<dbReference type="AlphaFoldDB" id="A0AA88CJH2"/>
<feature type="region of interest" description="Disordered" evidence="1">
    <location>
        <begin position="18"/>
        <end position="83"/>
    </location>
</feature>
<organism evidence="2 3">
    <name type="scientific">Ficus carica</name>
    <name type="common">Common fig</name>
    <dbReference type="NCBI Taxonomy" id="3494"/>
    <lineage>
        <taxon>Eukaryota</taxon>
        <taxon>Viridiplantae</taxon>
        <taxon>Streptophyta</taxon>
        <taxon>Embryophyta</taxon>
        <taxon>Tracheophyta</taxon>
        <taxon>Spermatophyta</taxon>
        <taxon>Magnoliopsida</taxon>
        <taxon>eudicotyledons</taxon>
        <taxon>Gunneridae</taxon>
        <taxon>Pentapetalae</taxon>
        <taxon>rosids</taxon>
        <taxon>fabids</taxon>
        <taxon>Rosales</taxon>
        <taxon>Moraceae</taxon>
        <taxon>Ficeae</taxon>
        <taxon>Ficus</taxon>
    </lineage>
</organism>
<gene>
    <name evidence="2" type="ORF">TIFTF001_045258</name>
</gene>
<protein>
    <submittedName>
        <fullName evidence="2">Uncharacterized protein</fullName>
    </submittedName>
</protein>
<name>A0AA88CJH2_FICCA</name>
<dbReference type="EMBL" id="BTGU01003831">
    <property type="protein sequence ID" value="GMN19930.1"/>
    <property type="molecule type" value="Genomic_DNA"/>
</dbReference>
<sequence length="137" mass="14406">MLRDCYSKAAANFLPVGVANEPTPSNLHSKRRRSTTCDQSDQLSSLAAGGANSGIAANQPGSRGSSRSRPVQPASACVSTESTKHAVPIDETTINQVYGLDDFDDLHTDYAAKASAESLNRALENVCVPGSVWNVSP</sequence>
<feature type="compositionally biased region" description="Low complexity" evidence="1">
    <location>
        <begin position="43"/>
        <end position="69"/>
    </location>
</feature>
<comment type="caution">
    <text evidence="2">The sequence shown here is derived from an EMBL/GenBank/DDBJ whole genome shotgun (WGS) entry which is preliminary data.</text>
</comment>
<evidence type="ECO:0000313" key="2">
    <source>
        <dbReference type="EMBL" id="GMN19930.1"/>
    </source>
</evidence>
<evidence type="ECO:0000256" key="1">
    <source>
        <dbReference type="SAM" id="MobiDB-lite"/>
    </source>
</evidence>